<dbReference type="SUPFAM" id="SSF54909">
    <property type="entry name" value="Dimeric alpha+beta barrel"/>
    <property type="match status" value="1"/>
</dbReference>
<dbReference type="Proteomes" id="UP001432292">
    <property type="component" value="Chromosome"/>
</dbReference>
<protein>
    <submittedName>
        <fullName evidence="1">Antibiotic biosynthesis monooxygenase</fullName>
    </submittedName>
</protein>
<dbReference type="InterPro" id="IPR011008">
    <property type="entry name" value="Dimeric_a/b-barrel"/>
</dbReference>
<evidence type="ECO:0000313" key="3">
    <source>
        <dbReference type="Proteomes" id="UP000435837"/>
    </source>
</evidence>
<dbReference type="GO" id="GO:0004497">
    <property type="term" value="F:monooxygenase activity"/>
    <property type="evidence" value="ECO:0007669"/>
    <property type="project" value="UniProtKB-KW"/>
</dbReference>
<name>A0A640SCD7_9ACTN</name>
<organism evidence="1 3">
    <name type="scientific">Streptomyces caniferus</name>
    <dbReference type="NCBI Taxonomy" id="285557"/>
    <lineage>
        <taxon>Bacteria</taxon>
        <taxon>Bacillati</taxon>
        <taxon>Actinomycetota</taxon>
        <taxon>Actinomycetes</taxon>
        <taxon>Kitasatosporales</taxon>
        <taxon>Streptomycetaceae</taxon>
        <taxon>Streptomyces</taxon>
    </lineage>
</organism>
<sequence>MSEWLTGTAERSRTAADAVMDQWAAAETPSGRLAQHVFLSTDGAGLLFYAQWTSDEDHLAWARAHRARAVSHIDTLVPGIERPGLARTRLTRSVVHDAERPAGVFVVSTMAVDDVKAAVVPASGLLAAHVHLTSDGERAMVVAEWTDVASHAAATADGDSYKRYTLYHA</sequence>
<dbReference type="AlphaFoldDB" id="A0A640SCD7"/>
<evidence type="ECO:0000313" key="4">
    <source>
        <dbReference type="Proteomes" id="UP001432292"/>
    </source>
</evidence>
<dbReference type="Proteomes" id="UP000435837">
    <property type="component" value="Unassembled WGS sequence"/>
</dbReference>
<dbReference type="EMBL" id="CP108473">
    <property type="protein sequence ID" value="WUS27689.1"/>
    <property type="molecule type" value="Genomic_DNA"/>
</dbReference>
<dbReference type="OrthoDB" id="1493813at2"/>
<dbReference type="EMBL" id="BLIN01000005">
    <property type="protein sequence ID" value="GFE07295.1"/>
    <property type="molecule type" value="Genomic_DNA"/>
</dbReference>
<proteinExistence type="predicted"/>
<accession>A0A640SCD7</accession>
<evidence type="ECO:0000313" key="2">
    <source>
        <dbReference type="EMBL" id="WUS27689.1"/>
    </source>
</evidence>
<keyword evidence="1" id="KW-0560">Oxidoreductase</keyword>
<keyword evidence="1" id="KW-0503">Monooxygenase</keyword>
<dbReference type="RefSeq" id="WP_159476646.1">
    <property type="nucleotide sequence ID" value="NZ_BAAATH010000005.1"/>
</dbReference>
<evidence type="ECO:0000313" key="1">
    <source>
        <dbReference type="EMBL" id="GFE07295.1"/>
    </source>
</evidence>
<keyword evidence="4" id="KW-1185">Reference proteome</keyword>
<gene>
    <name evidence="2" type="ORF">OG727_38440</name>
    <name evidence="1" type="ORF">Scani_35630</name>
</gene>
<dbReference type="Gene3D" id="3.30.70.100">
    <property type="match status" value="2"/>
</dbReference>
<reference evidence="2" key="2">
    <citation type="submission" date="2022-10" db="EMBL/GenBank/DDBJ databases">
        <title>The complete genomes of actinobacterial strains from the NBC collection.</title>
        <authorList>
            <person name="Joergensen T.S."/>
            <person name="Alvarez Arevalo M."/>
            <person name="Sterndorff E.B."/>
            <person name="Faurdal D."/>
            <person name="Vuksanovic O."/>
            <person name="Mourched A.-S."/>
            <person name="Charusanti P."/>
            <person name="Shaw S."/>
            <person name="Blin K."/>
            <person name="Weber T."/>
        </authorList>
    </citation>
    <scope>NUCLEOTIDE SEQUENCE</scope>
    <source>
        <strain evidence="2">NBC_01256</strain>
    </source>
</reference>
<reference evidence="1 3" key="1">
    <citation type="submission" date="2019-12" db="EMBL/GenBank/DDBJ databases">
        <title>Whole genome shotgun sequence of Streptomyces caniferus NBRC 15389.</title>
        <authorList>
            <person name="Ichikawa N."/>
            <person name="Kimura A."/>
            <person name="Kitahashi Y."/>
            <person name="Komaki H."/>
            <person name="Tamura T."/>
        </authorList>
    </citation>
    <scope>NUCLEOTIDE SEQUENCE [LARGE SCALE GENOMIC DNA]</scope>
    <source>
        <strain evidence="1 3">NBRC 15389</strain>
    </source>
</reference>